<evidence type="ECO:0000313" key="2">
    <source>
        <dbReference type="EMBL" id="EYU14711.1"/>
    </source>
</evidence>
<dbReference type="AlphaFoldDB" id="A0A022PGB4"/>
<keyword evidence="3" id="KW-1185">Reference proteome</keyword>
<name>A0A022PGB4_9GAMM</name>
<dbReference type="RefSeq" id="WP_036779903.1">
    <property type="nucleotide sequence ID" value="NZ_CAWLTM010000075.1"/>
</dbReference>
<dbReference type="GO" id="GO:0016757">
    <property type="term" value="F:glycosyltransferase activity"/>
    <property type="evidence" value="ECO:0007669"/>
    <property type="project" value="UniProtKB-KW"/>
</dbReference>
<dbReference type="NCBIfam" id="NF007396">
    <property type="entry name" value="PRK09922.1"/>
    <property type="match status" value="1"/>
</dbReference>
<reference evidence="2 3" key="1">
    <citation type="submission" date="2014-03" db="EMBL/GenBank/DDBJ databases">
        <title>Draft Genome of Photorhabdus luminescens BA1, an Egyptian Isolate.</title>
        <authorList>
            <person name="Ghazal S."/>
            <person name="Hurst S.G.IV."/>
            <person name="Morris K."/>
            <person name="Thomas K."/>
            <person name="Tisa L.S."/>
        </authorList>
    </citation>
    <scope>NUCLEOTIDE SEQUENCE [LARGE SCALE GENOMIC DNA]</scope>
    <source>
        <strain evidence="2 3">BA1</strain>
    </source>
</reference>
<dbReference type="Proteomes" id="UP000023464">
    <property type="component" value="Unassembled WGS sequence"/>
</dbReference>
<comment type="caution">
    <text evidence="2">The sequence shown here is derived from an EMBL/GenBank/DDBJ whole genome shotgun (WGS) entry which is preliminary data.</text>
</comment>
<dbReference type="EMBL" id="JFGV01000040">
    <property type="protein sequence ID" value="EYU14711.1"/>
    <property type="molecule type" value="Genomic_DNA"/>
</dbReference>
<sequence length="359" mass="41127">MKNIFIIYHDIFLNGYGGVETVCSNLINLLDLANIEINFIFISLNEINRIESRAWLSNAQHISLMSNSDKSRQNIACELSLILERFHPEIIISLDTTSCNITRLSCEKINFPAKTYSWLHTSIRNPIPQKIKDLCCADEHLVISSGLRDQMLSFGIKQEKLHLIFNPIKMNPFIISQPKHIARFLYVGRILAYKSKNLTELFLALSQLHGHWELHMVGSGEDEGYLKELSSQLNINNNIIWHGWQDQPWEFVKDNIKEVSAFILTSKYEGFGMVLAEAISYGIYCISSDCQCGPSDIINNLNGELYKSGSILELSEKLQLIIDEYKIRDHQAIKNSIAFLYEDNFLLRITKALPVLDQI</sequence>
<dbReference type="GO" id="GO:1901135">
    <property type="term" value="P:carbohydrate derivative metabolic process"/>
    <property type="evidence" value="ECO:0007669"/>
    <property type="project" value="UniProtKB-ARBA"/>
</dbReference>
<gene>
    <name evidence="2" type="ORF">BA1DRAFT_02737</name>
</gene>
<evidence type="ECO:0000313" key="3">
    <source>
        <dbReference type="Proteomes" id="UP000023464"/>
    </source>
</evidence>
<dbReference type="CDD" id="cd03811">
    <property type="entry name" value="GT4_GT28_WabH-like"/>
    <property type="match status" value="1"/>
</dbReference>
<dbReference type="SUPFAM" id="SSF53756">
    <property type="entry name" value="UDP-Glycosyltransferase/glycogen phosphorylase"/>
    <property type="match status" value="1"/>
</dbReference>
<accession>A0A022PGB4</accession>
<dbReference type="PANTHER" id="PTHR12526:SF630">
    <property type="entry name" value="GLYCOSYLTRANSFERASE"/>
    <property type="match status" value="1"/>
</dbReference>
<protein>
    <submittedName>
        <fullName evidence="2">Glycosyltransferase</fullName>
        <ecNumber evidence="2">2.4.1.-</ecNumber>
    </submittedName>
</protein>
<dbReference type="EC" id="2.4.1.-" evidence="2"/>
<evidence type="ECO:0000259" key="1">
    <source>
        <dbReference type="Pfam" id="PF00534"/>
    </source>
</evidence>
<dbReference type="Gene3D" id="3.40.50.2000">
    <property type="entry name" value="Glycogen Phosphorylase B"/>
    <property type="match status" value="2"/>
</dbReference>
<feature type="domain" description="Glycosyl transferase family 1" evidence="1">
    <location>
        <begin position="183"/>
        <end position="334"/>
    </location>
</feature>
<dbReference type="InterPro" id="IPR001296">
    <property type="entry name" value="Glyco_trans_1"/>
</dbReference>
<proteinExistence type="predicted"/>
<keyword evidence="2" id="KW-0328">Glycosyltransferase</keyword>
<dbReference type="PATRIC" id="fig|1393736.3.peg.2801"/>
<organism evidence="2 3">
    <name type="scientific">Photorhabdus aegyptia</name>
    <dbReference type="NCBI Taxonomy" id="2805098"/>
    <lineage>
        <taxon>Bacteria</taxon>
        <taxon>Pseudomonadati</taxon>
        <taxon>Pseudomonadota</taxon>
        <taxon>Gammaproteobacteria</taxon>
        <taxon>Enterobacterales</taxon>
        <taxon>Morganellaceae</taxon>
        <taxon>Photorhabdus</taxon>
    </lineage>
</organism>
<dbReference type="Pfam" id="PF00534">
    <property type="entry name" value="Glycos_transf_1"/>
    <property type="match status" value="1"/>
</dbReference>
<keyword evidence="2" id="KW-0808">Transferase</keyword>
<dbReference type="PANTHER" id="PTHR12526">
    <property type="entry name" value="GLYCOSYLTRANSFERASE"/>
    <property type="match status" value="1"/>
</dbReference>